<dbReference type="RefSeq" id="WP_269884754.1">
    <property type="nucleotide sequence ID" value="NZ_JAQAGZ010000022.1"/>
</dbReference>
<evidence type="ECO:0000313" key="1">
    <source>
        <dbReference type="EMBL" id="MCZ8516221.1"/>
    </source>
</evidence>
<dbReference type="Proteomes" id="UP001527882">
    <property type="component" value="Unassembled WGS sequence"/>
</dbReference>
<evidence type="ECO:0000313" key="2">
    <source>
        <dbReference type="Proteomes" id="UP001527882"/>
    </source>
</evidence>
<protein>
    <submittedName>
        <fullName evidence="1">Uncharacterized protein</fullName>
    </submittedName>
</protein>
<gene>
    <name evidence="1" type="ORF">O9H85_28270</name>
</gene>
<reference evidence="1 2" key="1">
    <citation type="submission" date="2022-12" db="EMBL/GenBank/DDBJ databases">
        <title>Draft genome sequence of Paenibacillus sp. dW9.</title>
        <authorList>
            <person name="Choi E.-W."/>
            <person name="Kim D.-U."/>
        </authorList>
    </citation>
    <scope>NUCLEOTIDE SEQUENCE [LARGE SCALE GENOMIC DNA]</scope>
    <source>
        <strain evidence="2">dW9</strain>
    </source>
</reference>
<proteinExistence type="predicted"/>
<name>A0ABT4QH88_9BACL</name>
<organism evidence="1 2">
    <name type="scientific">Paenibacillus gyeongsangnamensis</name>
    <dbReference type="NCBI Taxonomy" id="3388067"/>
    <lineage>
        <taxon>Bacteria</taxon>
        <taxon>Bacillati</taxon>
        <taxon>Bacillota</taxon>
        <taxon>Bacilli</taxon>
        <taxon>Bacillales</taxon>
        <taxon>Paenibacillaceae</taxon>
        <taxon>Paenibacillus</taxon>
    </lineage>
</organism>
<accession>A0ABT4QH88</accession>
<sequence>MPQEPVETGSCGTFLAFAMPGLRHGSDGVLIEAASGHLQVALHVLQLAVGNEPKLHRPGGLKQVRLQRRTAAAEDVEALEVRAFLPALLDQVRDALGGPAEIVVDDRLNIGLAFPDAPDRIIALLDPLAQLDPAGEGVAVLVLDLAPVRA</sequence>
<comment type="caution">
    <text evidence="1">The sequence shown here is derived from an EMBL/GenBank/DDBJ whole genome shotgun (WGS) entry which is preliminary data.</text>
</comment>
<dbReference type="EMBL" id="JAQAGZ010000022">
    <property type="protein sequence ID" value="MCZ8516221.1"/>
    <property type="molecule type" value="Genomic_DNA"/>
</dbReference>
<keyword evidence="2" id="KW-1185">Reference proteome</keyword>